<keyword evidence="2 7" id="KW-0812">Transmembrane</keyword>
<comment type="caution">
    <text evidence="8">The sequence shown here is derived from an EMBL/GenBank/DDBJ whole genome shotgun (WGS) entry which is preliminary data.</text>
</comment>
<sequence>MDSSRLDDLLKSLEHHHEQSLKTLRQYRDVQSNPAQRPRPSSVDWSASSLQRVATISNAPPQSAVVSTRRLTNESPRSRPTLVNDGHTKREHSPDFLTLTSPPASRNSSHSSPSCVMETLPSLDKTEDELVTHLQSIQASDETKAGTIIALADAWEKRDELTPANLFTSFETGEGTKYEHTSYQIYEVDTDGVPTQKRPLCSEKGPACPNHGDENGDNSDISVWPVLKSINSDGNAVGRISILQEPTPLMLAAAHLTMQSHFDMDELLSHLVTTAGNKGKTKAYLNRSIETTPLRQRSFFFVFKYYTIITPDLSPPTPWQPYDPRPLDHRSPDHIDITECSSILALSLSGPVQSQVKVRVKRKTKSGNLFNTFAPWHLLNIQYFPDDHHSPFPVVRSDGSQKTFSSGPHAFLDALRLEYRDAIKRYTELNESITKLITPPNQFMFDVRLRDKLLFEDSHFTYSRRYFWAYNTLGVINEGIKSMSAAYANNFTRDFWEGRHPTLWPCSPSPSPSQSAAGYLAKLDALRQDLEAAVSELKVVYDRNEATRTEIRSLREQLFSGSSVKESRRAIEQGKNIKILTSVSMVFLPLTFVVGVFSITTLEIEPEDWRFSVTLVGVCVPFFLLILVLQSMDSVRVAWGWVKKTGRGVLGLGGGKGGREGGGGGGFSGDRRHLYHHYQERGVGNGLGREGGVRRTQTGLGGEGERRWYGRLTWKGWDWKWKIPNWRGTGRESLDSTMEKGEVGREKRVE</sequence>
<feature type="compositionally biased region" description="Polar residues" evidence="6">
    <location>
        <begin position="43"/>
        <end position="75"/>
    </location>
</feature>
<gene>
    <name evidence="8" type="ORF">QBC41DRAFT_352535</name>
</gene>
<reference evidence="8" key="1">
    <citation type="submission" date="2023-06" db="EMBL/GenBank/DDBJ databases">
        <title>Genome-scale phylogeny and comparative genomics of the fungal order Sordariales.</title>
        <authorList>
            <consortium name="Lawrence Berkeley National Laboratory"/>
            <person name="Hensen N."/>
            <person name="Bonometti L."/>
            <person name="Westerberg I."/>
            <person name="Brannstrom I.O."/>
            <person name="Guillou S."/>
            <person name="Cros-Aarteil S."/>
            <person name="Calhoun S."/>
            <person name="Haridas S."/>
            <person name="Kuo A."/>
            <person name="Mondo S."/>
            <person name="Pangilinan J."/>
            <person name="Riley R."/>
            <person name="Labutti K."/>
            <person name="Andreopoulos B."/>
            <person name="Lipzen A."/>
            <person name="Chen C."/>
            <person name="Yanf M."/>
            <person name="Daum C."/>
            <person name="Ng V."/>
            <person name="Clum A."/>
            <person name="Steindorff A."/>
            <person name="Ohm R."/>
            <person name="Martin F."/>
            <person name="Silar P."/>
            <person name="Natvig D."/>
            <person name="Lalanne C."/>
            <person name="Gautier V."/>
            <person name="Ament-Velasquez S.L."/>
            <person name="Kruys A."/>
            <person name="Hutchinson M.I."/>
            <person name="Powell A.J."/>
            <person name="Barry K."/>
            <person name="Miller A.N."/>
            <person name="Grigoriev I.V."/>
            <person name="Debuchy R."/>
            <person name="Gladieux P."/>
            <person name="Thoren M.H."/>
            <person name="Johannesson H."/>
        </authorList>
    </citation>
    <scope>NUCLEOTIDE SEQUENCE</scope>
    <source>
        <strain evidence="8">CBS 307.81</strain>
    </source>
</reference>
<feature type="coiled-coil region" evidence="5">
    <location>
        <begin position="516"/>
        <end position="543"/>
    </location>
</feature>
<dbReference type="InterPro" id="IPR002523">
    <property type="entry name" value="MgTranspt_CorA/ZnTranspt_ZntB"/>
</dbReference>
<keyword evidence="3 7" id="KW-1133">Transmembrane helix</keyword>
<keyword evidence="9" id="KW-1185">Reference proteome</keyword>
<name>A0AA40DEE9_9PEZI</name>
<dbReference type="GO" id="GO:0046873">
    <property type="term" value="F:metal ion transmembrane transporter activity"/>
    <property type="evidence" value="ECO:0007669"/>
    <property type="project" value="InterPro"/>
</dbReference>
<evidence type="ECO:0000256" key="1">
    <source>
        <dbReference type="ARBA" id="ARBA00004141"/>
    </source>
</evidence>
<feature type="compositionally biased region" description="Low complexity" evidence="6">
    <location>
        <begin position="101"/>
        <end position="114"/>
    </location>
</feature>
<dbReference type="InterPro" id="IPR045863">
    <property type="entry name" value="CorA_TM1_TM2"/>
</dbReference>
<dbReference type="Proteomes" id="UP001174997">
    <property type="component" value="Unassembled WGS sequence"/>
</dbReference>
<keyword evidence="4 7" id="KW-0472">Membrane</keyword>
<keyword evidence="5" id="KW-0175">Coiled coil</keyword>
<feature type="transmembrane region" description="Helical" evidence="7">
    <location>
        <begin position="577"/>
        <end position="599"/>
    </location>
</feature>
<dbReference type="GO" id="GO:0016020">
    <property type="term" value="C:membrane"/>
    <property type="evidence" value="ECO:0007669"/>
    <property type="project" value="UniProtKB-SubCell"/>
</dbReference>
<evidence type="ECO:0000256" key="2">
    <source>
        <dbReference type="ARBA" id="ARBA00022692"/>
    </source>
</evidence>
<feature type="region of interest" description="Disordered" evidence="6">
    <location>
        <begin position="16"/>
        <end position="117"/>
    </location>
</feature>
<accession>A0AA40DEE9</accession>
<dbReference type="Gene3D" id="1.20.58.340">
    <property type="entry name" value="Magnesium transport protein CorA, transmembrane region"/>
    <property type="match status" value="1"/>
</dbReference>
<feature type="transmembrane region" description="Helical" evidence="7">
    <location>
        <begin position="611"/>
        <end position="629"/>
    </location>
</feature>
<evidence type="ECO:0000256" key="5">
    <source>
        <dbReference type="SAM" id="Coils"/>
    </source>
</evidence>
<organism evidence="8 9">
    <name type="scientific">Cercophora samala</name>
    <dbReference type="NCBI Taxonomy" id="330535"/>
    <lineage>
        <taxon>Eukaryota</taxon>
        <taxon>Fungi</taxon>
        <taxon>Dikarya</taxon>
        <taxon>Ascomycota</taxon>
        <taxon>Pezizomycotina</taxon>
        <taxon>Sordariomycetes</taxon>
        <taxon>Sordariomycetidae</taxon>
        <taxon>Sordariales</taxon>
        <taxon>Lasiosphaeriaceae</taxon>
        <taxon>Cercophora</taxon>
    </lineage>
</organism>
<evidence type="ECO:0000313" key="8">
    <source>
        <dbReference type="EMBL" id="KAK0673652.1"/>
    </source>
</evidence>
<dbReference type="SUPFAM" id="SSF144083">
    <property type="entry name" value="Magnesium transport protein CorA, transmembrane region"/>
    <property type="match status" value="1"/>
</dbReference>
<comment type="subcellular location">
    <subcellularLocation>
        <location evidence="1">Membrane</location>
        <topology evidence="1">Multi-pass membrane protein</topology>
    </subcellularLocation>
</comment>
<evidence type="ECO:0000256" key="7">
    <source>
        <dbReference type="SAM" id="Phobius"/>
    </source>
</evidence>
<dbReference type="Pfam" id="PF01544">
    <property type="entry name" value="CorA"/>
    <property type="match status" value="1"/>
</dbReference>
<dbReference type="EMBL" id="JAULSY010000005">
    <property type="protein sequence ID" value="KAK0673652.1"/>
    <property type="molecule type" value="Genomic_DNA"/>
</dbReference>
<dbReference type="AlphaFoldDB" id="A0AA40DEE9"/>
<evidence type="ECO:0000256" key="3">
    <source>
        <dbReference type="ARBA" id="ARBA00022989"/>
    </source>
</evidence>
<feature type="region of interest" description="Disordered" evidence="6">
    <location>
        <begin position="730"/>
        <end position="750"/>
    </location>
</feature>
<proteinExistence type="predicted"/>
<evidence type="ECO:0000256" key="4">
    <source>
        <dbReference type="ARBA" id="ARBA00023136"/>
    </source>
</evidence>
<evidence type="ECO:0000313" key="9">
    <source>
        <dbReference type="Proteomes" id="UP001174997"/>
    </source>
</evidence>
<protein>
    <submittedName>
        <fullName evidence="8">Uncharacterized protein</fullName>
    </submittedName>
</protein>
<evidence type="ECO:0000256" key="6">
    <source>
        <dbReference type="SAM" id="MobiDB-lite"/>
    </source>
</evidence>